<reference evidence="2" key="1">
    <citation type="journal article" date="2019" name="bioRxiv">
        <title>The Genome of the Zebra Mussel, Dreissena polymorpha: A Resource for Invasive Species Research.</title>
        <authorList>
            <person name="McCartney M.A."/>
            <person name="Auch B."/>
            <person name="Kono T."/>
            <person name="Mallez S."/>
            <person name="Zhang Y."/>
            <person name="Obille A."/>
            <person name="Becker A."/>
            <person name="Abrahante J.E."/>
            <person name="Garbe J."/>
            <person name="Badalamenti J.P."/>
            <person name="Herman A."/>
            <person name="Mangelson H."/>
            <person name="Liachko I."/>
            <person name="Sullivan S."/>
            <person name="Sone E.D."/>
            <person name="Koren S."/>
            <person name="Silverstein K.A.T."/>
            <person name="Beckman K.B."/>
            <person name="Gohl D.M."/>
        </authorList>
    </citation>
    <scope>NUCLEOTIDE SEQUENCE</scope>
    <source>
        <strain evidence="2">Duluth1</strain>
        <tissue evidence="2">Whole animal</tissue>
    </source>
</reference>
<dbReference type="Proteomes" id="UP000828390">
    <property type="component" value="Unassembled WGS sequence"/>
</dbReference>
<evidence type="ECO:0000313" key="2">
    <source>
        <dbReference type="EMBL" id="KAH3751555.1"/>
    </source>
</evidence>
<reference evidence="2" key="2">
    <citation type="submission" date="2020-11" db="EMBL/GenBank/DDBJ databases">
        <authorList>
            <person name="McCartney M.A."/>
            <person name="Auch B."/>
            <person name="Kono T."/>
            <person name="Mallez S."/>
            <person name="Becker A."/>
            <person name="Gohl D.M."/>
            <person name="Silverstein K.A.T."/>
            <person name="Koren S."/>
            <person name="Bechman K.B."/>
            <person name="Herman A."/>
            <person name="Abrahante J.E."/>
            <person name="Garbe J."/>
        </authorList>
    </citation>
    <scope>NUCLEOTIDE SEQUENCE</scope>
    <source>
        <strain evidence="2">Duluth1</strain>
        <tissue evidence="2">Whole animal</tissue>
    </source>
</reference>
<dbReference type="EMBL" id="JAIWYP010000010">
    <property type="protein sequence ID" value="KAH3751555.1"/>
    <property type="molecule type" value="Genomic_DNA"/>
</dbReference>
<sequence length="176" mass="20302">MVLVNQGFEQRNTTTYDYEAMKNNAKKLRFGNFCNQPKCVRDVRSILGAAGFYRRFCPSYAEVVEPLINLTRKNIRDNTDDEENIPLAELQKHLRNKQFANIQSSSSESDTMHYNNGNSQNSPVRRFENDSSDDQMQIDAVALKHKKRKLTKKTSRSNNAMKKAIFTCLQAMAEHM</sequence>
<dbReference type="AlphaFoldDB" id="A0A9D4I7X1"/>
<accession>A0A9D4I7X1</accession>
<evidence type="ECO:0000313" key="3">
    <source>
        <dbReference type="Proteomes" id="UP000828390"/>
    </source>
</evidence>
<organism evidence="2 3">
    <name type="scientific">Dreissena polymorpha</name>
    <name type="common">Zebra mussel</name>
    <name type="synonym">Mytilus polymorpha</name>
    <dbReference type="NCBI Taxonomy" id="45954"/>
    <lineage>
        <taxon>Eukaryota</taxon>
        <taxon>Metazoa</taxon>
        <taxon>Spiralia</taxon>
        <taxon>Lophotrochozoa</taxon>
        <taxon>Mollusca</taxon>
        <taxon>Bivalvia</taxon>
        <taxon>Autobranchia</taxon>
        <taxon>Heteroconchia</taxon>
        <taxon>Euheterodonta</taxon>
        <taxon>Imparidentia</taxon>
        <taxon>Neoheterodontei</taxon>
        <taxon>Myida</taxon>
        <taxon>Dreissenoidea</taxon>
        <taxon>Dreissenidae</taxon>
        <taxon>Dreissena</taxon>
    </lineage>
</organism>
<dbReference type="SUPFAM" id="SSF56672">
    <property type="entry name" value="DNA/RNA polymerases"/>
    <property type="match status" value="1"/>
</dbReference>
<proteinExistence type="predicted"/>
<gene>
    <name evidence="2" type="ORF">DPMN_186120</name>
</gene>
<evidence type="ECO:0000256" key="1">
    <source>
        <dbReference type="SAM" id="MobiDB-lite"/>
    </source>
</evidence>
<name>A0A9D4I7X1_DREPO</name>
<protein>
    <submittedName>
        <fullName evidence="2">Uncharacterized protein</fullName>
    </submittedName>
</protein>
<dbReference type="InterPro" id="IPR043128">
    <property type="entry name" value="Rev_trsase/Diguanyl_cyclase"/>
</dbReference>
<comment type="caution">
    <text evidence="2">The sequence shown here is derived from an EMBL/GenBank/DDBJ whole genome shotgun (WGS) entry which is preliminary data.</text>
</comment>
<feature type="compositionally biased region" description="Polar residues" evidence="1">
    <location>
        <begin position="102"/>
        <end position="123"/>
    </location>
</feature>
<dbReference type="Gene3D" id="3.30.70.270">
    <property type="match status" value="1"/>
</dbReference>
<dbReference type="InterPro" id="IPR043502">
    <property type="entry name" value="DNA/RNA_pol_sf"/>
</dbReference>
<keyword evidence="3" id="KW-1185">Reference proteome</keyword>
<feature type="region of interest" description="Disordered" evidence="1">
    <location>
        <begin position="102"/>
        <end position="133"/>
    </location>
</feature>